<dbReference type="GeneID" id="132536627"/>
<dbReference type="PANTHER" id="PTHR42155">
    <property type="entry name" value="CATION CHANNEL SPERM-ASSOCIATED PROTEIN SUBUNIT ZETA"/>
    <property type="match status" value="1"/>
</dbReference>
<proteinExistence type="predicted"/>
<feature type="compositionally biased region" description="Basic and acidic residues" evidence="1">
    <location>
        <begin position="60"/>
        <end position="73"/>
    </location>
</feature>
<evidence type="ECO:0000313" key="3">
    <source>
        <dbReference type="RefSeq" id="XP_060040731.1"/>
    </source>
</evidence>
<evidence type="ECO:0000256" key="1">
    <source>
        <dbReference type="SAM" id="MobiDB-lite"/>
    </source>
</evidence>
<evidence type="ECO:0000313" key="2">
    <source>
        <dbReference type="Proteomes" id="UP001652624"/>
    </source>
</evidence>
<feature type="compositionally biased region" description="Basic and acidic residues" evidence="1">
    <location>
        <begin position="1"/>
        <end position="13"/>
    </location>
</feature>
<dbReference type="RefSeq" id="XP_060040731.1">
    <property type="nucleotide sequence ID" value="XM_060184748.1"/>
</dbReference>
<organism evidence="2 3">
    <name type="scientific">Erinaceus europaeus</name>
    <name type="common">Western European hedgehog</name>
    <dbReference type="NCBI Taxonomy" id="9365"/>
    <lineage>
        <taxon>Eukaryota</taxon>
        <taxon>Metazoa</taxon>
        <taxon>Chordata</taxon>
        <taxon>Craniata</taxon>
        <taxon>Vertebrata</taxon>
        <taxon>Euteleostomi</taxon>
        <taxon>Mammalia</taxon>
        <taxon>Eutheria</taxon>
        <taxon>Laurasiatheria</taxon>
        <taxon>Eulipotyphla</taxon>
        <taxon>Erinaceidae</taxon>
        <taxon>Erinaceinae</taxon>
        <taxon>Erinaceus</taxon>
    </lineage>
</organism>
<feature type="compositionally biased region" description="Polar residues" evidence="1">
    <location>
        <begin position="26"/>
        <end position="35"/>
    </location>
</feature>
<reference evidence="3" key="1">
    <citation type="submission" date="2025-08" db="UniProtKB">
        <authorList>
            <consortium name="RefSeq"/>
        </authorList>
    </citation>
    <scope>IDENTIFICATION</scope>
</reference>
<dbReference type="InterPro" id="IPR039019">
    <property type="entry name" value="CATSPERZ"/>
</dbReference>
<name>A0ABM3WVY3_ERIEU</name>
<keyword evidence="2" id="KW-1185">Reference proteome</keyword>
<dbReference type="PANTHER" id="PTHR42155:SF1">
    <property type="entry name" value="CATION CHANNEL SPERM-ASSOCIATED AUXILIARY SUBUNIT ZETA"/>
    <property type="match status" value="1"/>
</dbReference>
<dbReference type="Proteomes" id="UP001652624">
    <property type="component" value="Unplaced"/>
</dbReference>
<gene>
    <name evidence="3" type="primary">CATSPERZ</name>
</gene>
<sequence>MAEKPPENEDSRPPRGPSVPDIRNLWTISSLSQMNPADRVPAAYQDRPGPSSDTQSQAGHDSEVDWEEFRDPESFSDSDVDELDERTMLRLRLRLRRGSSMSSHLGQEKVSKMEQDISSSLSSISFSKHAPHQAYWVEQLNRLPLPLGELMESEVLEILTKALKSYKKGIGPNHFLTLELERHIQELRRRRTRKLRALAK</sequence>
<accession>A0ABM3WVY3</accession>
<feature type="region of interest" description="Disordered" evidence="1">
    <location>
        <begin position="1"/>
        <end position="81"/>
    </location>
</feature>
<protein>
    <submittedName>
        <fullName evidence="3">Cation channel sperm-associated auxiliary subunit zeta</fullName>
    </submittedName>
</protein>